<evidence type="ECO:0000256" key="2">
    <source>
        <dbReference type="ARBA" id="ARBA00022448"/>
    </source>
</evidence>
<feature type="transmembrane region" description="Helical" evidence="8">
    <location>
        <begin position="49"/>
        <end position="67"/>
    </location>
</feature>
<dbReference type="PANTHER" id="PTHR43357:SF4">
    <property type="entry name" value="INNER MEMBRANE ABC TRANSPORTER PERMEASE PROTEIN YDCV"/>
    <property type="match status" value="1"/>
</dbReference>
<evidence type="ECO:0000256" key="4">
    <source>
        <dbReference type="ARBA" id="ARBA00022519"/>
    </source>
</evidence>
<protein>
    <submittedName>
        <fullName evidence="9">Unannotated protein</fullName>
    </submittedName>
</protein>
<dbReference type="Gene3D" id="1.10.3720.10">
    <property type="entry name" value="MetI-like"/>
    <property type="match status" value="1"/>
</dbReference>
<keyword evidence="2" id="KW-0813">Transport</keyword>
<proteinExistence type="predicted"/>
<evidence type="ECO:0000256" key="8">
    <source>
        <dbReference type="SAM" id="Phobius"/>
    </source>
</evidence>
<keyword evidence="7 8" id="KW-0472">Membrane</keyword>
<keyword evidence="3" id="KW-1003">Cell membrane</keyword>
<keyword evidence="4" id="KW-0997">Cell inner membrane</keyword>
<evidence type="ECO:0000256" key="7">
    <source>
        <dbReference type="ARBA" id="ARBA00023136"/>
    </source>
</evidence>
<dbReference type="EMBL" id="CAFBLS010000135">
    <property type="protein sequence ID" value="CAB4879134.1"/>
    <property type="molecule type" value="Genomic_DNA"/>
</dbReference>
<comment type="subcellular location">
    <subcellularLocation>
        <location evidence="1">Cell inner membrane</location>
        <topology evidence="1">Multi-pass membrane protein</topology>
    </subcellularLocation>
</comment>
<dbReference type="AlphaFoldDB" id="A0A6J7EDS9"/>
<evidence type="ECO:0000256" key="3">
    <source>
        <dbReference type="ARBA" id="ARBA00022475"/>
    </source>
</evidence>
<dbReference type="SUPFAM" id="SSF161098">
    <property type="entry name" value="MetI-like"/>
    <property type="match status" value="1"/>
</dbReference>
<dbReference type="GO" id="GO:0005886">
    <property type="term" value="C:plasma membrane"/>
    <property type="evidence" value="ECO:0007669"/>
    <property type="project" value="UniProtKB-SubCell"/>
</dbReference>
<evidence type="ECO:0000313" key="9">
    <source>
        <dbReference type="EMBL" id="CAB4879134.1"/>
    </source>
</evidence>
<reference evidence="9" key="1">
    <citation type="submission" date="2020-05" db="EMBL/GenBank/DDBJ databases">
        <authorList>
            <person name="Chiriac C."/>
            <person name="Salcher M."/>
            <person name="Ghai R."/>
            <person name="Kavagutti S V."/>
        </authorList>
    </citation>
    <scope>NUCLEOTIDE SEQUENCE</scope>
</reference>
<evidence type="ECO:0000256" key="6">
    <source>
        <dbReference type="ARBA" id="ARBA00022989"/>
    </source>
</evidence>
<keyword evidence="5 8" id="KW-0812">Transmembrane</keyword>
<accession>A0A6J7EDS9</accession>
<keyword evidence="6 8" id="KW-1133">Transmembrane helix</keyword>
<name>A0A6J7EDS9_9ZZZZ</name>
<gene>
    <name evidence="9" type="ORF">UFOPK3402_01135</name>
</gene>
<organism evidence="9">
    <name type="scientific">freshwater metagenome</name>
    <dbReference type="NCBI Taxonomy" id="449393"/>
    <lineage>
        <taxon>unclassified sequences</taxon>
        <taxon>metagenomes</taxon>
        <taxon>ecological metagenomes</taxon>
    </lineage>
</organism>
<dbReference type="PANTHER" id="PTHR43357">
    <property type="entry name" value="INNER MEMBRANE ABC TRANSPORTER PERMEASE PROTEIN YDCV"/>
    <property type="match status" value="1"/>
</dbReference>
<evidence type="ECO:0000256" key="5">
    <source>
        <dbReference type="ARBA" id="ARBA00022692"/>
    </source>
</evidence>
<sequence>MLAAGGLAAAVSLGEFGAASFLARAGTPTVPIQIVRLLGRPGAQSYGAAASLAVVLVALTLAMVLIIDRVGRGRQADGPATQHGIMAR</sequence>
<dbReference type="InterPro" id="IPR035906">
    <property type="entry name" value="MetI-like_sf"/>
</dbReference>
<evidence type="ECO:0000256" key="1">
    <source>
        <dbReference type="ARBA" id="ARBA00004429"/>
    </source>
</evidence>